<feature type="region of interest" description="Disordered" evidence="7">
    <location>
        <begin position="96"/>
        <end position="118"/>
    </location>
</feature>
<protein>
    <submittedName>
        <fullName evidence="10">Glycoprotein M6B</fullName>
    </submittedName>
</protein>
<feature type="transmembrane region" description="Helical" evidence="8">
    <location>
        <begin position="485"/>
        <end position="507"/>
    </location>
</feature>
<keyword evidence="6" id="KW-0175">Coiled coil</keyword>
<dbReference type="SMART" id="SM00002">
    <property type="entry name" value="PLP"/>
    <property type="match status" value="1"/>
</dbReference>
<dbReference type="Proteomes" id="UP000016666">
    <property type="component" value="Chromosome 1"/>
</dbReference>
<accession>A0A493TFJ9</accession>
<evidence type="ECO:0000256" key="7">
    <source>
        <dbReference type="SAM" id="MobiDB-lite"/>
    </source>
</evidence>
<dbReference type="GO" id="GO:0019911">
    <property type="term" value="F:structural constituent of myelin sheath"/>
    <property type="evidence" value="ECO:0007669"/>
    <property type="project" value="TreeGrafter"/>
</dbReference>
<evidence type="ECO:0000256" key="4">
    <source>
        <dbReference type="ARBA" id="ARBA00022989"/>
    </source>
</evidence>
<evidence type="ECO:0000256" key="6">
    <source>
        <dbReference type="SAM" id="Coils"/>
    </source>
</evidence>
<dbReference type="GO" id="GO:0043209">
    <property type="term" value="C:myelin sheath"/>
    <property type="evidence" value="ECO:0007669"/>
    <property type="project" value="TreeGrafter"/>
</dbReference>
<evidence type="ECO:0000256" key="3">
    <source>
        <dbReference type="ARBA" id="ARBA00022692"/>
    </source>
</evidence>
<keyword evidence="4 8" id="KW-1133">Transmembrane helix</keyword>
<feature type="chain" id="PRO_5019847674" evidence="9">
    <location>
        <begin position="19"/>
        <end position="549"/>
    </location>
</feature>
<dbReference type="PANTHER" id="PTHR11683:SF10">
    <property type="entry name" value="NEURONAL MEMBRANE GLYCOPROTEIN M6-B"/>
    <property type="match status" value="1"/>
</dbReference>
<gene>
    <name evidence="10" type="primary">GPM6B</name>
</gene>
<dbReference type="PROSITE" id="PS01004">
    <property type="entry name" value="MYELIN_PLP_2"/>
    <property type="match status" value="1"/>
</dbReference>
<dbReference type="AlphaFoldDB" id="A0A493TFJ9"/>
<dbReference type="GO" id="GO:0061564">
    <property type="term" value="P:axon development"/>
    <property type="evidence" value="ECO:0007669"/>
    <property type="project" value="TreeGrafter"/>
</dbReference>
<feature type="signal peptide" evidence="9">
    <location>
        <begin position="1"/>
        <end position="18"/>
    </location>
</feature>
<dbReference type="GO" id="GO:0051612">
    <property type="term" value="P:negative regulation of serotonin uptake"/>
    <property type="evidence" value="ECO:0007669"/>
    <property type="project" value="TreeGrafter"/>
</dbReference>
<dbReference type="Ensembl" id="ENSAPLT00000037038.1">
    <property type="protein sequence ID" value="ENSAPLP00000024681.1"/>
    <property type="gene ID" value="ENSAPLG00000013046.2"/>
</dbReference>
<dbReference type="GO" id="GO:0022010">
    <property type="term" value="P:central nervous system myelination"/>
    <property type="evidence" value="ECO:0007669"/>
    <property type="project" value="TreeGrafter"/>
</dbReference>
<evidence type="ECO:0000256" key="9">
    <source>
        <dbReference type="SAM" id="SignalP"/>
    </source>
</evidence>
<reference evidence="10" key="2">
    <citation type="submission" date="2025-08" db="UniProtKB">
        <authorList>
            <consortium name="Ensembl"/>
        </authorList>
    </citation>
    <scope>IDENTIFICATION</scope>
</reference>
<feature type="compositionally biased region" description="Low complexity" evidence="7">
    <location>
        <begin position="105"/>
        <end position="118"/>
    </location>
</feature>
<evidence type="ECO:0000256" key="5">
    <source>
        <dbReference type="ARBA" id="ARBA00023136"/>
    </source>
</evidence>
<dbReference type="PANTHER" id="PTHR11683">
    <property type="entry name" value="MYELIN PROTEOLIPID"/>
    <property type="match status" value="1"/>
</dbReference>
<evidence type="ECO:0000256" key="2">
    <source>
        <dbReference type="ARBA" id="ARBA00010595"/>
    </source>
</evidence>
<feature type="region of interest" description="Disordered" evidence="7">
    <location>
        <begin position="178"/>
        <end position="207"/>
    </location>
</feature>
<dbReference type="GeneTree" id="ENSGT00390000006915"/>
<feature type="transmembrane region" description="Helical" evidence="8">
    <location>
        <begin position="393"/>
        <end position="417"/>
    </location>
</feature>
<feature type="coiled-coil region" evidence="6">
    <location>
        <begin position="520"/>
        <end position="547"/>
    </location>
</feature>
<dbReference type="InterPro" id="IPR018237">
    <property type="entry name" value="Myelin_PLP_CS"/>
</dbReference>
<dbReference type="PRINTS" id="PR00214">
    <property type="entry name" value="MYELINPLP"/>
</dbReference>
<reference evidence="10" key="3">
    <citation type="submission" date="2025-09" db="UniProtKB">
        <authorList>
            <consortium name="Ensembl"/>
        </authorList>
    </citation>
    <scope>IDENTIFICATION</scope>
</reference>
<proteinExistence type="inferred from homology"/>
<evidence type="ECO:0000256" key="8">
    <source>
        <dbReference type="SAM" id="Phobius"/>
    </source>
</evidence>
<keyword evidence="5 8" id="KW-0472">Membrane</keyword>
<feature type="compositionally biased region" description="Basic and acidic residues" evidence="7">
    <location>
        <begin position="195"/>
        <end position="206"/>
    </location>
</feature>
<sequence length="549" mass="60122">MCFFLFGWLVFSIVLTSQRNNLDFPYRYRHPCSYASPLRAFASCKRDSLSQGSKQEVSTPRPPSLTRAGGMRNKSKCAAWRQGPTGKRALRLCSGLRSPPRRRGGSFLPHPSLPSPSLTAGERFPYAREWGRGAGGSLIAGAGGDVRRSGGWHGAGRASERSEIEADKSLGDVEGAVIHGRENRGAPSPPPSIGDGRERERRRGERACAGGAGGAAFLVDGMKPAMETAAEENAEQSQEKKVITRPEMEIGRYHWMYRSSRPHRYHHVPALRGNVSPLGIQGCFECCIKCLGGVPYASLVATILCFSGVALFCGCGHVALTGTVSILEQHFSTTASDHALLSEVIQLMQYVIYGIASFFFLYGIILLAEGFYTTSAVKELHGEFKTTACGRCISGMFVFLTYVLGVAWLGVFGFSAVPVFMFYNIWSTCEVIKSLQTNMTVPGDQICVDIRQYGIIPWNAVPGKACGPILENICNTNEFYMSYHLFIVACAGAGATVIALIHFLMILSSNWAYLKDASKMQAYQDIKAKEEQELQDIQSRSKEQLNSYT</sequence>
<comment type="similarity">
    <text evidence="2">Belongs to the myelin proteolipid protein family.</text>
</comment>
<evidence type="ECO:0000256" key="1">
    <source>
        <dbReference type="ARBA" id="ARBA00004141"/>
    </source>
</evidence>
<evidence type="ECO:0000313" key="10">
    <source>
        <dbReference type="Ensembl" id="ENSAPLP00000024681.1"/>
    </source>
</evidence>
<dbReference type="GO" id="GO:0005886">
    <property type="term" value="C:plasma membrane"/>
    <property type="evidence" value="ECO:0007669"/>
    <property type="project" value="TreeGrafter"/>
</dbReference>
<comment type="subcellular location">
    <subcellularLocation>
        <location evidence="1">Membrane</location>
        <topology evidence="1">Multi-pass membrane protein</topology>
    </subcellularLocation>
</comment>
<feature type="transmembrane region" description="Helical" evidence="8">
    <location>
        <begin position="350"/>
        <end position="372"/>
    </location>
</feature>
<evidence type="ECO:0000313" key="11">
    <source>
        <dbReference type="Proteomes" id="UP000016666"/>
    </source>
</evidence>
<dbReference type="PROSITE" id="PS00575">
    <property type="entry name" value="MYELIN_PLP_1"/>
    <property type="match status" value="1"/>
</dbReference>
<reference evidence="10 11" key="1">
    <citation type="submission" date="2017-10" db="EMBL/GenBank/DDBJ databases">
        <title>A new Pekin duck reference genome.</title>
        <authorList>
            <person name="Hou Z.-C."/>
            <person name="Zhou Z.-K."/>
            <person name="Zhu F."/>
            <person name="Hou S.-S."/>
        </authorList>
    </citation>
    <scope>NUCLEOTIDE SEQUENCE [LARGE SCALE GENOMIC DNA]</scope>
</reference>
<dbReference type="Pfam" id="PF01275">
    <property type="entry name" value="Myelin_PLP"/>
    <property type="match status" value="1"/>
</dbReference>
<dbReference type="STRING" id="8840.ENSAPLP00000024681"/>
<keyword evidence="3 8" id="KW-0812">Transmembrane</keyword>
<keyword evidence="11" id="KW-1185">Reference proteome</keyword>
<feature type="region of interest" description="Disordered" evidence="7">
    <location>
        <begin position="51"/>
        <end position="76"/>
    </location>
</feature>
<name>A0A493TFJ9_ANAPP</name>
<organism evidence="10 11">
    <name type="scientific">Anas platyrhynchos platyrhynchos</name>
    <name type="common">Northern mallard</name>
    <dbReference type="NCBI Taxonomy" id="8840"/>
    <lineage>
        <taxon>Eukaryota</taxon>
        <taxon>Metazoa</taxon>
        <taxon>Chordata</taxon>
        <taxon>Craniata</taxon>
        <taxon>Vertebrata</taxon>
        <taxon>Euteleostomi</taxon>
        <taxon>Archelosauria</taxon>
        <taxon>Archosauria</taxon>
        <taxon>Dinosauria</taxon>
        <taxon>Saurischia</taxon>
        <taxon>Theropoda</taxon>
        <taxon>Coelurosauria</taxon>
        <taxon>Aves</taxon>
        <taxon>Neognathae</taxon>
        <taxon>Galloanserae</taxon>
        <taxon>Anseriformes</taxon>
        <taxon>Anatidae</taxon>
        <taxon>Anatinae</taxon>
        <taxon>Anas</taxon>
    </lineage>
</organism>
<dbReference type="GO" id="GO:0045121">
    <property type="term" value="C:membrane raft"/>
    <property type="evidence" value="ECO:0007669"/>
    <property type="project" value="TreeGrafter"/>
</dbReference>
<keyword evidence="9" id="KW-0732">Signal</keyword>
<dbReference type="InterPro" id="IPR001614">
    <property type="entry name" value="Myelin_PLP"/>
</dbReference>